<dbReference type="GO" id="GO:0005262">
    <property type="term" value="F:calcium channel activity"/>
    <property type="evidence" value="ECO:0007669"/>
    <property type="project" value="TreeGrafter"/>
</dbReference>
<evidence type="ECO:0000256" key="6">
    <source>
        <dbReference type="ARBA" id="ARBA00023136"/>
    </source>
</evidence>
<evidence type="ECO:0000256" key="4">
    <source>
        <dbReference type="ARBA" id="ARBA00022729"/>
    </source>
</evidence>
<feature type="transmembrane region" description="Helical" evidence="9">
    <location>
        <begin position="856"/>
        <end position="875"/>
    </location>
</feature>
<dbReference type="Gene3D" id="2.60.60.20">
    <property type="entry name" value="PLAT/LH2 domain"/>
    <property type="match status" value="1"/>
</dbReference>
<proteinExistence type="inferred from homology"/>
<evidence type="ECO:0000256" key="8">
    <source>
        <dbReference type="SAM" id="MobiDB-lite"/>
    </source>
</evidence>
<dbReference type="HOGENOM" id="CLU_003147_0_0_1"/>
<dbReference type="GeneTree" id="ENSGT00940000164047"/>
<evidence type="ECO:0000256" key="9">
    <source>
        <dbReference type="SAM" id="Phobius"/>
    </source>
</evidence>
<comment type="similarity">
    <text evidence="2">Belongs to the polycystin family.</text>
</comment>
<accession>S4RPY8</accession>
<feature type="transmembrane region" description="Helical" evidence="9">
    <location>
        <begin position="979"/>
        <end position="1003"/>
    </location>
</feature>
<sequence length="1067" mass="120281">FAAEFFVPPNTIDFATVFAKFDLRSNAAVFTTVIAILLLYFLLLLYARRADRRDKDNWKIRPLVDNDDSHAYVYLLSIVTGMRAGAGTQSRVYFTVHFSLGDTGTRILHNGHLKGFSRGSTVTFEMTVPYYWGEPKNITIWHDNSGPGGQGSWFLRHILLHDIHAKQTFAFPCDRWLAAEFEDGQLCRELPVAGFQFVPSTGMVFSSTVQSKITDDHMWVSVFMRPTRSAFSRVQRISCCVSLLFLTMVTNAMWFETGPSTGSDNVQIGPFTLSLSEMLIGLMSNLIVFPISFVIVAVFRRQTYSPATLRFFETHGKGEGDPGPWRKPPLCRRITATAFYKFVAWSLVFLSVVTSGFFTILYSMEWGPDKANLWLRVFIMSFFQSIIIVQPVKRGSCGNGTACFGHSPTAFQLFTRLVPETLACLKPRTAQQHHWPASIVQDIGHEAAPEPLQRLTHHHPHEQQLPTLQKLAGSRRIWPAVETPTHDGSVAESRPRSGSARWKSFRGENTGTGFFFYTVAYAPGCGWKMGKRFRWACDRTVSYTDRSYGFWPDLAYKPADTFEWPKADDHCKLPTQAAELPSADYLPGPPRGAALLAMRRARERERAAWERVRQLILFLMHAALLVFITYRGRDPYAFLVQNSVRNAFVLNSFDHNGFLPNFYPRAWYNGERMSWRERYYLRDFSTIRVGPGRLRQIRSVPRAWNLLLSAPTAVATLSRAPYVVAARANQRCGEGTTQRKRAVRQYQIFSHRVTQLVPVWHPSLALYSGGGFIAELGLNLADGTEIVANLSSASWLDHSTRAVLTEFTGYNMNTDLFCSVTLLLEFSQGAGDAHGHAYIHVFRIESFVGKLETLTGVVYIVFAILLVIIAATEALRLSELGVAYFKSFWNIAELLSITLGAASVVTYFIKMSVATRTLEKFRTDPHKFVNFQELVTWDQQLSELLATLVFVSTIKVLGHMKSLRQFEVLVGAFSEARDHIQGFAVIVVVVFCSFGQLTSLLFAGSLRNYRTFTTCLEQLFSLLLGQPGYGELYAANRVLGPLIYFAFTSVNTFVIVNFSLGILSEGF</sequence>
<keyword evidence="5 9" id="KW-1133">Transmembrane helix</keyword>
<comment type="subcellular location">
    <subcellularLocation>
        <location evidence="1">Membrane</location>
        <topology evidence="1">Multi-pass membrane protein</topology>
    </subcellularLocation>
</comment>
<keyword evidence="6 9" id="KW-0472">Membrane</keyword>
<dbReference type="InterPro" id="IPR000434">
    <property type="entry name" value="PC1"/>
</dbReference>
<protein>
    <recommendedName>
        <fullName evidence="10">PLAT domain-containing protein</fullName>
    </recommendedName>
</protein>
<reference evidence="11" key="2">
    <citation type="submission" date="2025-09" db="UniProtKB">
        <authorList>
            <consortium name="Ensembl"/>
        </authorList>
    </citation>
    <scope>IDENTIFICATION</scope>
</reference>
<comment type="caution">
    <text evidence="7">Lacks conserved residue(s) required for the propagation of feature annotation.</text>
</comment>
<dbReference type="InterPro" id="IPR013122">
    <property type="entry name" value="PKD1_2_channel"/>
</dbReference>
<dbReference type="Pfam" id="PF01477">
    <property type="entry name" value="PLAT"/>
    <property type="match status" value="1"/>
</dbReference>
<keyword evidence="4" id="KW-0732">Signal</keyword>
<dbReference type="GO" id="GO:0050982">
    <property type="term" value="P:detection of mechanical stimulus"/>
    <property type="evidence" value="ECO:0007669"/>
    <property type="project" value="TreeGrafter"/>
</dbReference>
<feature type="transmembrane region" description="Helical" evidence="9">
    <location>
        <begin position="234"/>
        <end position="255"/>
    </location>
</feature>
<evidence type="ECO:0000256" key="1">
    <source>
        <dbReference type="ARBA" id="ARBA00004141"/>
    </source>
</evidence>
<name>S4RPY8_PETMA</name>
<dbReference type="Pfam" id="PF08016">
    <property type="entry name" value="PKD_channel"/>
    <property type="match status" value="1"/>
</dbReference>
<dbReference type="InterPro" id="IPR046791">
    <property type="entry name" value="Polycystin_dom"/>
</dbReference>
<feature type="transmembrane region" description="Helical" evidence="9">
    <location>
        <begin position="275"/>
        <end position="299"/>
    </location>
</feature>
<feature type="transmembrane region" description="Helical" evidence="9">
    <location>
        <begin position="27"/>
        <end position="47"/>
    </location>
</feature>
<dbReference type="STRING" id="7757.ENSPMAP00000007274"/>
<dbReference type="Ensembl" id="ENSPMAT00000007306.1">
    <property type="protein sequence ID" value="ENSPMAP00000007274.1"/>
    <property type="gene ID" value="ENSPMAG00000006595.1"/>
</dbReference>
<dbReference type="PROSITE" id="PS50095">
    <property type="entry name" value="PLAT"/>
    <property type="match status" value="1"/>
</dbReference>
<evidence type="ECO:0000259" key="10">
    <source>
        <dbReference type="PROSITE" id="PS50095"/>
    </source>
</evidence>
<dbReference type="OMA" id="KENCHIN"/>
<evidence type="ECO:0000313" key="11">
    <source>
        <dbReference type="Ensembl" id="ENSPMAP00000007274.1"/>
    </source>
</evidence>
<dbReference type="PRINTS" id="PR00500">
    <property type="entry name" value="POLYCYSTIN1"/>
</dbReference>
<feature type="transmembrane region" description="Helical" evidence="9">
    <location>
        <begin position="1042"/>
        <end position="1063"/>
    </location>
</feature>
<evidence type="ECO:0000256" key="5">
    <source>
        <dbReference type="ARBA" id="ARBA00022989"/>
    </source>
</evidence>
<reference evidence="11" key="1">
    <citation type="submission" date="2025-08" db="UniProtKB">
        <authorList>
            <consortium name="Ensembl"/>
        </authorList>
    </citation>
    <scope>IDENTIFICATION</scope>
</reference>
<feature type="domain" description="PLAT" evidence="10">
    <location>
        <begin position="72"/>
        <end position="191"/>
    </location>
</feature>
<organism evidence="11">
    <name type="scientific">Petromyzon marinus</name>
    <name type="common">Sea lamprey</name>
    <dbReference type="NCBI Taxonomy" id="7757"/>
    <lineage>
        <taxon>Eukaryota</taxon>
        <taxon>Metazoa</taxon>
        <taxon>Chordata</taxon>
        <taxon>Craniata</taxon>
        <taxon>Vertebrata</taxon>
        <taxon>Cyclostomata</taxon>
        <taxon>Hyperoartia</taxon>
        <taxon>Petromyzontiformes</taxon>
        <taxon>Petromyzontidae</taxon>
        <taxon>Petromyzon</taxon>
    </lineage>
</organism>
<dbReference type="AlphaFoldDB" id="S4RPY8"/>
<dbReference type="InterPro" id="IPR051223">
    <property type="entry name" value="Polycystin"/>
</dbReference>
<dbReference type="GO" id="GO:0016020">
    <property type="term" value="C:membrane"/>
    <property type="evidence" value="ECO:0007669"/>
    <property type="project" value="UniProtKB-SubCell"/>
</dbReference>
<dbReference type="PANTHER" id="PTHR10877:SF194">
    <property type="entry name" value="LOCATION OF VULVA DEFECTIVE 1"/>
    <property type="match status" value="1"/>
</dbReference>
<dbReference type="InterPro" id="IPR001024">
    <property type="entry name" value="PLAT/LH2_dom"/>
</dbReference>
<evidence type="ECO:0000256" key="3">
    <source>
        <dbReference type="ARBA" id="ARBA00022692"/>
    </source>
</evidence>
<dbReference type="SMART" id="SM00308">
    <property type="entry name" value="LH2"/>
    <property type="match status" value="1"/>
</dbReference>
<dbReference type="Pfam" id="PF20519">
    <property type="entry name" value="Polycystin_dom"/>
    <property type="match status" value="1"/>
</dbReference>
<dbReference type="InterPro" id="IPR036392">
    <property type="entry name" value="PLAT/LH2_dom_sf"/>
</dbReference>
<keyword evidence="3 9" id="KW-0812">Transmembrane</keyword>
<evidence type="ECO:0000256" key="7">
    <source>
        <dbReference type="PROSITE-ProRule" id="PRU00152"/>
    </source>
</evidence>
<feature type="transmembrane region" description="Helical" evidence="9">
    <location>
        <begin position="887"/>
        <end position="909"/>
    </location>
</feature>
<dbReference type="SUPFAM" id="SSF49723">
    <property type="entry name" value="Lipase/lipooxygenase domain (PLAT/LH2 domain)"/>
    <property type="match status" value="1"/>
</dbReference>
<feature type="transmembrane region" description="Helical" evidence="9">
    <location>
        <begin position="342"/>
        <end position="361"/>
    </location>
</feature>
<feature type="region of interest" description="Disordered" evidence="8">
    <location>
        <begin position="482"/>
        <end position="502"/>
    </location>
</feature>
<dbReference type="PANTHER" id="PTHR10877">
    <property type="entry name" value="POLYCYSTIN FAMILY MEMBER"/>
    <property type="match status" value="1"/>
</dbReference>
<evidence type="ECO:0000256" key="2">
    <source>
        <dbReference type="ARBA" id="ARBA00007200"/>
    </source>
</evidence>